<evidence type="ECO:0000313" key="1">
    <source>
        <dbReference type="EMBL" id="WUQ81766.1"/>
    </source>
</evidence>
<organism evidence="1 2">
    <name type="scientific">Kitasatospora purpeofusca</name>
    <dbReference type="NCBI Taxonomy" id="67352"/>
    <lineage>
        <taxon>Bacteria</taxon>
        <taxon>Bacillati</taxon>
        <taxon>Actinomycetota</taxon>
        <taxon>Actinomycetes</taxon>
        <taxon>Kitasatosporales</taxon>
        <taxon>Streptomycetaceae</taxon>
        <taxon>Kitasatospora</taxon>
    </lineage>
</organism>
<sequence>MLSDHRALLGSVTATLRAAGLPLADAVLGTGGAMVSDGVHGVIVSWQAASRGAASDPSGAAGVDGARLQGGAAVRSRHFQATLRVAALLAEVGFHSEHLGDRVLVSGRNAG</sequence>
<dbReference type="RefSeq" id="WP_328952841.1">
    <property type="nucleotide sequence ID" value="NZ_CP108110.1"/>
</dbReference>
<name>A0ABZ1TUV6_9ACTN</name>
<proteinExistence type="predicted"/>
<protein>
    <submittedName>
        <fullName evidence="1">Uncharacterized protein</fullName>
    </submittedName>
</protein>
<dbReference type="Proteomes" id="UP001432222">
    <property type="component" value="Chromosome"/>
</dbReference>
<accession>A0ABZ1TUV6</accession>
<gene>
    <name evidence="1" type="ORF">OHA16_01540</name>
</gene>
<keyword evidence="2" id="KW-1185">Reference proteome</keyword>
<reference evidence="1" key="1">
    <citation type="submission" date="2022-10" db="EMBL/GenBank/DDBJ databases">
        <title>The complete genomes of actinobacterial strains from the NBC collection.</title>
        <authorList>
            <person name="Joergensen T.S."/>
            <person name="Alvarez Arevalo M."/>
            <person name="Sterndorff E.B."/>
            <person name="Faurdal D."/>
            <person name="Vuksanovic O."/>
            <person name="Mourched A.-S."/>
            <person name="Charusanti P."/>
            <person name="Shaw S."/>
            <person name="Blin K."/>
            <person name="Weber T."/>
        </authorList>
    </citation>
    <scope>NUCLEOTIDE SEQUENCE</scope>
    <source>
        <strain evidence="1">NBC_00222</strain>
    </source>
</reference>
<evidence type="ECO:0000313" key="2">
    <source>
        <dbReference type="Proteomes" id="UP001432222"/>
    </source>
</evidence>
<dbReference type="EMBL" id="CP108110">
    <property type="protein sequence ID" value="WUQ81766.1"/>
    <property type="molecule type" value="Genomic_DNA"/>
</dbReference>